<evidence type="ECO:0000256" key="1">
    <source>
        <dbReference type="SAM" id="MobiDB-lite"/>
    </source>
</evidence>
<name>A0A150RXK0_SORCE</name>
<gene>
    <name evidence="2" type="ORF">BE17_27530</name>
</gene>
<proteinExistence type="predicted"/>
<feature type="region of interest" description="Disordered" evidence="1">
    <location>
        <begin position="47"/>
        <end position="80"/>
    </location>
</feature>
<dbReference type="EMBL" id="JEMB01001909">
    <property type="protein sequence ID" value="KYF84528.1"/>
    <property type="molecule type" value="Genomic_DNA"/>
</dbReference>
<accession>A0A150RXK0</accession>
<protein>
    <submittedName>
        <fullName evidence="2">Uncharacterized protein</fullName>
    </submittedName>
</protein>
<comment type="caution">
    <text evidence="2">The sequence shown here is derived from an EMBL/GenBank/DDBJ whole genome shotgun (WGS) entry which is preliminary data.</text>
</comment>
<dbReference type="AlphaFoldDB" id="A0A150RXK0"/>
<evidence type="ECO:0000313" key="2">
    <source>
        <dbReference type="EMBL" id="KYF84528.1"/>
    </source>
</evidence>
<feature type="compositionally biased region" description="Low complexity" evidence="1">
    <location>
        <begin position="49"/>
        <end position="70"/>
    </location>
</feature>
<evidence type="ECO:0000313" key="3">
    <source>
        <dbReference type="Proteomes" id="UP000075635"/>
    </source>
</evidence>
<dbReference type="Proteomes" id="UP000075635">
    <property type="component" value="Unassembled WGS sequence"/>
</dbReference>
<sequence length="97" mass="10934">MSYRLTSAGMQVTCVPGVIDMLLKADDYHARRFTHLVETREAWLAPGLPRATAASTSTSTSRSPRSSSARGPWLDRAPRGRNETGIWFRRHDEYGQR</sequence>
<organism evidence="2 3">
    <name type="scientific">Sorangium cellulosum</name>
    <name type="common">Polyangium cellulosum</name>
    <dbReference type="NCBI Taxonomy" id="56"/>
    <lineage>
        <taxon>Bacteria</taxon>
        <taxon>Pseudomonadati</taxon>
        <taxon>Myxococcota</taxon>
        <taxon>Polyangia</taxon>
        <taxon>Polyangiales</taxon>
        <taxon>Polyangiaceae</taxon>
        <taxon>Sorangium</taxon>
    </lineage>
</organism>
<reference evidence="2 3" key="1">
    <citation type="submission" date="2014-02" db="EMBL/GenBank/DDBJ databases">
        <title>The small core and large imbalanced accessory genome model reveals a collaborative survival strategy of Sorangium cellulosum strains in nature.</title>
        <authorList>
            <person name="Han K."/>
            <person name="Peng R."/>
            <person name="Blom J."/>
            <person name="Li Y.-Z."/>
        </authorList>
    </citation>
    <scope>NUCLEOTIDE SEQUENCE [LARGE SCALE GENOMIC DNA]</scope>
    <source>
        <strain evidence="2 3">So0011-07</strain>
    </source>
</reference>